<evidence type="ECO:0000313" key="3">
    <source>
        <dbReference type="Proteomes" id="UP000594903"/>
    </source>
</evidence>
<evidence type="ECO:0000313" key="2">
    <source>
        <dbReference type="EMBL" id="QPT39427.1"/>
    </source>
</evidence>
<keyword evidence="1" id="KW-0472">Membrane</keyword>
<sequence length="69" mass="7939">MNYRLLLIIVTLLPMVIYYLLLGMVPQHLATSSILTIPSSLFLGVAVMFWGVLMAIIYVIIHQNRQQHR</sequence>
<feature type="transmembrane region" description="Helical" evidence="1">
    <location>
        <begin position="5"/>
        <end position="21"/>
    </location>
</feature>
<evidence type="ECO:0000256" key="1">
    <source>
        <dbReference type="SAM" id="Phobius"/>
    </source>
</evidence>
<name>A0A7T3BPL0_9BURK</name>
<protein>
    <recommendedName>
        <fullName evidence="4">DUF485 domain-containing protein</fullName>
    </recommendedName>
</protein>
<keyword evidence="1" id="KW-1133">Transmembrane helix</keyword>
<dbReference type="Proteomes" id="UP000594903">
    <property type="component" value="Chromosome"/>
</dbReference>
<accession>A0A7T3BPL0</accession>
<dbReference type="RefSeq" id="WP_018573550.1">
    <property type="nucleotide sequence ID" value="NZ_CP065725.1"/>
</dbReference>
<keyword evidence="3" id="KW-1185">Reference proteome</keyword>
<organism evidence="2 3">
    <name type="scientific">Oligella ureolytica</name>
    <dbReference type="NCBI Taxonomy" id="90244"/>
    <lineage>
        <taxon>Bacteria</taxon>
        <taxon>Pseudomonadati</taxon>
        <taxon>Pseudomonadota</taxon>
        <taxon>Betaproteobacteria</taxon>
        <taxon>Burkholderiales</taxon>
        <taxon>Alcaligenaceae</taxon>
        <taxon>Oligella</taxon>
    </lineage>
</organism>
<feature type="transmembrane region" description="Helical" evidence="1">
    <location>
        <begin position="41"/>
        <end position="61"/>
    </location>
</feature>
<evidence type="ECO:0008006" key="4">
    <source>
        <dbReference type="Google" id="ProtNLM"/>
    </source>
</evidence>
<reference evidence="2 3" key="1">
    <citation type="submission" date="2020-12" db="EMBL/GenBank/DDBJ databases">
        <title>FDA dAtabase for Regulatory Grade micrObial Sequences (FDA-ARGOS): Supporting development and validation of Infectious Disease Dx tests.</title>
        <authorList>
            <person name="Sproer C."/>
            <person name="Gronow S."/>
            <person name="Severitt S."/>
            <person name="Schroder I."/>
            <person name="Tallon L."/>
            <person name="Sadzewicz L."/>
            <person name="Zhao X."/>
            <person name="Boylan J."/>
            <person name="Ott S."/>
            <person name="Bowen H."/>
            <person name="Vavikolanu K."/>
            <person name="Mehta A."/>
            <person name="Aluvathingal J."/>
            <person name="Nadendla S."/>
            <person name="Lowell S."/>
            <person name="Myers T."/>
            <person name="Yan Y."/>
            <person name="Sichtig H."/>
        </authorList>
    </citation>
    <scope>NUCLEOTIDE SEQUENCE [LARGE SCALE GENOMIC DNA]</scope>
    <source>
        <strain evidence="2 3">FDAARGOS_872</strain>
    </source>
</reference>
<keyword evidence="1" id="KW-0812">Transmembrane</keyword>
<proteinExistence type="predicted"/>
<gene>
    <name evidence="2" type="ORF">I6G29_09670</name>
</gene>
<dbReference type="EMBL" id="CP065725">
    <property type="protein sequence ID" value="QPT39427.1"/>
    <property type="molecule type" value="Genomic_DNA"/>
</dbReference>